<dbReference type="InterPro" id="IPR049270">
    <property type="entry name" value="CFAP58_CC"/>
</dbReference>
<feature type="compositionally biased region" description="Basic and acidic residues" evidence="3">
    <location>
        <begin position="680"/>
        <end position="697"/>
    </location>
</feature>
<accession>A0A7R9HR84</accession>
<gene>
    <name evidence="5" type="ORF">TMSB3V08_LOCUS8403</name>
</gene>
<dbReference type="EMBL" id="OB795103">
    <property type="protein sequence ID" value="CAD7431679.1"/>
    <property type="molecule type" value="Genomic_DNA"/>
</dbReference>
<protein>
    <recommendedName>
        <fullName evidence="4">Cilia- and flagella-associated protein 58 central coiled coil domain-containing protein</fullName>
    </recommendedName>
</protein>
<name>A0A7R9HR84_9NEOP</name>
<dbReference type="Pfam" id="PF21771">
    <property type="entry name" value="CFAP58_CC"/>
    <property type="match status" value="1"/>
</dbReference>
<evidence type="ECO:0000256" key="2">
    <source>
        <dbReference type="SAM" id="Coils"/>
    </source>
</evidence>
<dbReference type="PANTHER" id="PTHR32083">
    <property type="entry name" value="CILIA AND FLAGELLA-ASSOCIATED PROTEIN 58-RELATED"/>
    <property type="match status" value="1"/>
</dbReference>
<feature type="region of interest" description="Disordered" evidence="3">
    <location>
        <begin position="675"/>
        <end position="697"/>
    </location>
</feature>
<feature type="domain" description="Cilia- and flagella-associated protein 58 central coiled coil" evidence="4">
    <location>
        <begin position="457"/>
        <end position="693"/>
    </location>
</feature>
<feature type="coiled-coil region" evidence="2">
    <location>
        <begin position="496"/>
        <end position="553"/>
    </location>
</feature>
<evidence type="ECO:0000259" key="4">
    <source>
        <dbReference type="Pfam" id="PF21771"/>
    </source>
</evidence>
<dbReference type="GO" id="GO:0005856">
    <property type="term" value="C:cytoskeleton"/>
    <property type="evidence" value="ECO:0007669"/>
    <property type="project" value="TreeGrafter"/>
</dbReference>
<proteinExistence type="predicted"/>
<feature type="region of interest" description="Disordered" evidence="3">
    <location>
        <begin position="84"/>
        <end position="103"/>
    </location>
</feature>
<evidence type="ECO:0000313" key="5">
    <source>
        <dbReference type="EMBL" id="CAD7431679.1"/>
    </source>
</evidence>
<evidence type="ECO:0000256" key="3">
    <source>
        <dbReference type="SAM" id="MobiDB-lite"/>
    </source>
</evidence>
<dbReference type="AlphaFoldDB" id="A0A7R9HR84"/>
<reference evidence="5" key="1">
    <citation type="submission" date="2020-11" db="EMBL/GenBank/DDBJ databases">
        <authorList>
            <person name="Tran Van P."/>
        </authorList>
    </citation>
    <scope>NUCLEOTIDE SEQUENCE</scope>
</reference>
<dbReference type="PANTHER" id="PTHR32083:SF0">
    <property type="entry name" value="CILIA AND FLAGELLA-ASSOCIATED PROTEIN 58"/>
    <property type="match status" value="1"/>
</dbReference>
<feature type="coiled-coil region" evidence="2">
    <location>
        <begin position="195"/>
        <end position="460"/>
    </location>
</feature>
<feature type="compositionally biased region" description="Basic and acidic residues" evidence="3">
    <location>
        <begin position="86"/>
        <end position="95"/>
    </location>
</feature>
<evidence type="ECO:0000256" key="1">
    <source>
        <dbReference type="ARBA" id="ARBA00023054"/>
    </source>
</evidence>
<keyword evidence="1 2" id="KW-0175">Coiled coil</keyword>
<sequence length="697" mass="81780">MLSLGIRKTAPLVEQEQYDTAPPLDLNEEQGYFGPVLALPVPERRGTSLLRTCYSVYLIRGLVTKRNSYIRRSGTGCECDVIEASSEAKSDSKPEEVDEEDTSAFQALENEYKTVLEKIEKNDALASFTNEYKKLYDALCQVHSNEKRLMEKNRELQAQIAANASKVAAALKLTESDQETIRELKQEIEQAWKMVDAAHTREQNAQDTIDNLRHQVSRLSNDIEQKSRLGLDQSDQYGTLSKNKEGLMKERERLHSELIALNEKLRTVMEYQDTLERKNSSADLRLHELNQELETQANEMAKEIRFKEKMGIEMDQVKSNLEEKAAELSSMEYQVKELQKKTNKLDTALKEQKIVNERLMRESESLTGRLQKLQQEYDTQVKTLETISHENNVKGAELKNKEDELTKLRNEANKTANMREHYLKRLRKSENRRSDLEQDKEKLLTKMSTLERELDIMKKQADLDRRAYDNLLREKDILTRNVCKAEGAAQDNVKMLRLQEQVKNSLEQEIESYINESTKQRKIISSLEKERDMVEYTEQNKKVQEAMEDIKLKQVSIFDYKKKLAEAMTKYKLQQNLFEMVRSDRNTFSKNLLEAQDEISELKQKLKVMGHQIEQMKEDITTKETQLMKEEFALQKTEKERENLREELQKLQQDVSELRQQIHDIQEEEKKLQKIIQQADEDRRRQKKEMEQVKYIT</sequence>
<organism evidence="5">
    <name type="scientific">Timema monikensis</name>
    <dbReference type="NCBI Taxonomy" id="170555"/>
    <lineage>
        <taxon>Eukaryota</taxon>
        <taxon>Metazoa</taxon>
        <taxon>Ecdysozoa</taxon>
        <taxon>Arthropoda</taxon>
        <taxon>Hexapoda</taxon>
        <taxon>Insecta</taxon>
        <taxon>Pterygota</taxon>
        <taxon>Neoptera</taxon>
        <taxon>Polyneoptera</taxon>
        <taxon>Phasmatodea</taxon>
        <taxon>Timematodea</taxon>
        <taxon>Timematoidea</taxon>
        <taxon>Timematidae</taxon>
        <taxon>Timema</taxon>
    </lineage>
</organism>